<gene>
    <name evidence="4" type="ORF">RJT34_28639</name>
</gene>
<evidence type="ECO:0000256" key="3">
    <source>
        <dbReference type="SAM" id="MobiDB-lite"/>
    </source>
</evidence>
<evidence type="ECO:0000313" key="5">
    <source>
        <dbReference type="Proteomes" id="UP001359559"/>
    </source>
</evidence>
<dbReference type="PANTHER" id="PTHR33142">
    <property type="entry name" value="CYCLIN-DEPENDENT PROTEIN KINASE INHIBITOR SMR13"/>
    <property type="match status" value="1"/>
</dbReference>
<dbReference type="GO" id="GO:0032875">
    <property type="term" value="P:regulation of DNA endoreduplication"/>
    <property type="evidence" value="ECO:0007669"/>
    <property type="project" value="InterPro"/>
</dbReference>
<evidence type="ECO:0000313" key="4">
    <source>
        <dbReference type="EMBL" id="KAK7272192.1"/>
    </source>
</evidence>
<reference evidence="4 5" key="1">
    <citation type="submission" date="2024-01" db="EMBL/GenBank/DDBJ databases">
        <title>The genomes of 5 underutilized Papilionoideae crops provide insights into root nodulation and disease resistance.</title>
        <authorList>
            <person name="Yuan L."/>
        </authorList>
    </citation>
    <scope>NUCLEOTIDE SEQUENCE [LARGE SCALE GENOMIC DNA]</scope>
    <source>
        <strain evidence="4">LY-2023</strain>
        <tissue evidence="4">Leaf</tissue>
    </source>
</reference>
<feature type="region of interest" description="Disordered" evidence="3">
    <location>
        <begin position="1"/>
        <end position="70"/>
    </location>
</feature>
<feature type="compositionally biased region" description="Polar residues" evidence="3">
    <location>
        <begin position="52"/>
        <end position="61"/>
    </location>
</feature>
<dbReference type="GO" id="GO:0004860">
    <property type="term" value="F:protein kinase inhibitor activity"/>
    <property type="evidence" value="ECO:0007669"/>
    <property type="project" value="UniProtKB-KW"/>
</dbReference>
<dbReference type="InterPro" id="IPR040389">
    <property type="entry name" value="SMR"/>
</dbReference>
<proteinExistence type="predicted"/>
<evidence type="ECO:0000256" key="2">
    <source>
        <dbReference type="ARBA" id="ARBA00023306"/>
    </source>
</evidence>
<keyword evidence="1" id="KW-0649">Protein kinase inhibitor</keyword>
<feature type="compositionally biased region" description="Basic and acidic residues" evidence="3">
    <location>
        <begin position="1"/>
        <end position="40"/>
    </location>
</feature>
<keyword evidence="2" id="KW-0131">Cell cycle</keyword>
<name>A0AAN9F942_CLITE</name>
<accession>A0AAN9F942</accession>
<evidence type="ECO:0008006" key="6">
    <source>
        <dbReference type="Google" id="ProtNLM"/>
    </source>
</evidence>
<sequence>MDTGSSEKKQGIPHTEAVKSEGKHGEEDVMPKLMIKAKEVMEDEETEECKTPTWSGNQIPTMLQCPPAPKKSPLPPLLHHREFTFFEHISPGEVEEFFQSLYEFRRINQAKRL</sequence>
<protein>
    <recommendedName>
        <fullName evidence="6">Cyclin-dependent protein kinase inhibitor SMR2</fullName>
    </recommendedName>
</protein>
<dbReference type="PANTHER" id="PTHR33142:SF89">
    <property type="entry name" value="CYCLIN-DEPENDENT PROTEIN KINASE INHIBITOR SMR2"/>
    <property type="match status" value="1"/>
</dbReference>
<dbReference type="EMBL" id="JAYKXN010000007">
    <property type="protein sequence ID" value="KAK7272192.1"/>
    <property type="molecule type" value="Genomic_DNA"/>
</dbReference>
<comment type="caution">
    <text evidence="4">The sequence shown here is derived from an EMBL/GenBank/DDBJ whole genome shotgun (WGS) entry which is preliminary data.</text>
</comment>
<keyword evidence="5" id="KW-1185">Reference proteome</keyword>
<dbReference type="Proteomes" id="UP001359559">
    <property type="component" value="Unassembled WGS sequence"/>
</dbReference>
<evidence type="ECO:0000256" key="1">
    <source>
        <dbReference type="ARBA" id="ARBA00023013"/>
    </source>
</evidence>
<organism evidence="4 5">
    <name type="scientific">Clitoria ternatea</name>
    <name type="common">Butterfly pea</name>
    <dbReference type="NCBI Taxonomy" id="43366"/>
    <lineage>
        <taxon>Eukaryota</taxon>
        <taxon>Viridiplantae</taxon>
        <taxon>Streptophyta</taxon>
        <taxon>Embryophyta</taxon>
        <taxon>Tracheophyta</taxon>
        <taxon>Spermatophyta</taxon>
        <taxon>Magnoliopsida</taxon>
        <taxon>eudicotyledons</taxon>
        <taxon>Gunneridae</taxon>
        <taxon>Pentapetalae</taxon>
        <taxon>rosids</taxon>
        <taxon>fabids</taxon>
        <taxon>Fabales</taxon>
        <taxon>Fabaceae</taxon>
        <taxon>Papilionoideae</taxon>
        <taxon>50 kb inversion clade</taxon>
        <taxon>NPAAA clade</taxon>
        <taxon>indigoferoid/millettioid clade</taxon>
        <taxon>Phaseoleae</taxon>
        <taxon>Clitoria</taxon>
    </lineage>
</organism>
<dbReference type="AlphaFoldDB" id="A0AAN9F942"/>